<reference evidence="1" key="1">
    <citation type="submission" date="2021-06" db="EMBL/GenBank/DDBJ databases">
        <authorList>
            <person name="Kallberg Y."/>
            <person name="Tangrot J."/>
            <person name="Rosling A."/>
        </authorList>
    </citation>
    <scope>NUCLEOTIDE SEQUENCE</scope>
    <source>
        <strain evidence="1">IL203A</strain>
    </source>
</reference>
<accession>A0ACA9PSH0</accession>
<proteinExistence type="predicted"/>
<evidence type="ECO:0000313" key="1">
    <source>
        <dbReference type="EMBL" id="CAG8721315.1"/>
    </source>
</evidence>
<dbReference type="Proteomes" id="UP000789702">
    <property type="component" value="Unassembled WGS sequence"/>
</dbReference>
<evidence type="ECO:0000313" key="2">
    <source>
        <dbReference type="Proteomes" id="UP000789702"/>
    </source>
</evidence>
<organism evidence="1 2">
    <name type="scientific">Dentiscutata heterogama</name>
    <dbReference type="NCBI Taxonomy" id="1316150"/>
    <lineage>
        <taxon>Eukaryota</taxon>
        <taxon>Fungi</taxon>
        <taxon>Fungi incertae sedis</taxon>
        <taxon>Mucoromycota</taxon>
        <taxon>Glomeromycotina</taxon>
        <taxon>Glomeromycetes</taxon>
        <taxon>Diversisporales</taxon>
        <taxon>Gigasporaceae</taxon>
        <taxon>Dentiscutata</taxon>
    </lineage>
</organism>
<protein>
    <submittedName>
        <fullName evidence="1">6105_t:CDS:1</fullName>
    </submittedName>
</protein>
<comment type="caution">
    <text evidence="1">The sequence shown here is derived from an EMBL/GenBank/DDBJ whole genome shotgun (WGS) entry which is preliminary data.</text>
</comment>
<feature type="non-terminal residue" evidence="1">
    <location>
        <position position="466"/>
    </location>
</feature>
<sequence>NGQAQSTDGLELMENTSPFLRKPKPIYPVHMKERQIAHIESINKNPNESVTFRNNLPTDSSASSSGLVSSLPYPTSPSLASSSLVLSPKHSPTLSMLPPLSKSITASPKHSSLPTLPSLSLMPSLSTSSSSMSSSTNSSFGPSQFWRKPSITNFSHSYLTSNNGSTCSHSTFLNGHSYHATWNYSYPKPSNNNNSDSSCLDKKPIHQSSSNSNKGPILPDLTTLNKSHYTSGPQSSLNKESMLSNRFDSNSTRNNSEHGSMHYFLPPLQLPQRFHLPQPNALPPLQPISDSHYIPPLPPQDNRRSSERTQQMPSITPKINNEVTVLSPPSKRDVTSDSCGITTSNYCDSEKEKNKSVASESKSVSQGNKLTPRFVPIKAYPPTDTVKKSSAYGTRGRSTSSAKTRHSTDGSGAVTYQALNRRSTHTNRNTHGHGVHQTSCQQIKPINGTVDQQNSYNYSYNYDVMD</sequence>
<name>A0ACA9PSH0_9GLOM</name>
<dbReference type="EMBL" id="CAJVPU010032997">
    <property type="protein sequence ID" value="CAG8721315.1"/>
    <property type="molecule type" value="Genomic_DNA"/>
</dbReference>
<gene>
    <name evidence="1" type="ORF">DHETER_LOCUS12853</name>
</gene>
<feature type="non-terminal residue" evidence="1">
    <location>
        <position position="1"/>
    </location>
</feature>
<keyword evidence="2" id="KW-1185">Reference proteome</keyword>